<dbReference type="EMBL" id="OU963868">
    <property type="protein sequence ID" value="CAH0392976.1"/>
    <property type="molecule type" value="Genomic_DNA"/>
</dbReference>
<proteinExistence type="predicted"/>
<keyword evidence="1" id="KW-0812">Transmembrane</keyword>
<accession>A0A9P0F8Y8</accession>
<evidence type="ECO:0000313" key="4">
    <source>
        <dbReference type="Proteomes" id="UP001152759"/>
    </source>
</evidence>
<sequence length="112" mass="11541">MQIQHLFLVVLAIGSVLIITVDGNSFSLPTSKEDALALVKSLPSVVSPDNPLLAGIPKAVLKIVAIILVQVLTAIGLGGELLPLILGFLVSVGVDIITSVVSIIVELLGIVL</sequence>
<feature type="signal peptide" evidence="2">
    <location>
        <begin position="1"/>
        <end position="23"/>
    </location>
</feature>
<feature type="chain" id="PRO_5040499247" evidence="2">
    <location>
        <begin position="24"/>
        <end position="112"/>
    </location>
</feature>
<feature type="transmembrane region" description="Helical" evidence="1">
    <location>
        <begin position="59"/>
        <end position="77"/>
    </location>
</feature>
<organism evidence="3 4">
    <name type="scientific">Bemisia tabaci</name>
    <name type="common">Sweetpotato whitefly</name>
    <name type="synonym">Aleurodes tabaci</name>
    <dbReference type="NCBI Taxonomy" id="7038"/>
    <lineage>
        <taxon>Eukaryota</taxon>
        <taxon>Metazoa</taxon>
        <taxon>Ecdysozoa</taxon>
        <taxon>Arthropoda</taxon>
        <taxon>Hexapoda</taxon>
        <taxon>Insecta</taxon>
        <taxon>Pterygota</taxon>
        <taxon>Neoptera</taxon>
        <taxon>Paraneoptera</taxon>
        <taxon>Hemiptera</taxon>
        <taxon>Sternorrhyncha</taxon>
        <taxon>Aleyrodoidea</taxon>
        <taxon>Aleyrodidae</taxon>
        <taxon>Aleyrodinae</taxon>
        <taxon>Bemisia</taxon>
    </lineage>
</organism>
<keyword evidence="1" id="KW-1133">Transmembrane helix</keyword>
<name>A0A9P0F8Y8_BEMTA</name>
<dbReference type="Proteomes" id="UP001152759">
    <property type="component" value="Chromosome 7"/>
</dbReference>
<evidence type="ECO:0000313" key="3">
    <source>
        <dbReference type="EMBL" id="CAH0392976.1"/>
    </source>
</evidence>
<feature type="transmembrane region" description="Helical" evidence="1">
    <location>
        <begin position="84"/>
        <end position="111"/>
    </location>
</feature>
<keyword evidence="2" id="KW-0732">Signal</keyword>
<reference evidence="3" key="1">
    <citation type="submission" date="2021-12" db="EMBL/GenBank/DDBJ databases">
        <authorList>
            <person name="King R."/>
        </authorList>
    </citation>
    <scope>NUCLEOTIDE SEQUENCE</scope>
</reference>
<keyword evidence="1" id="KW-0472">Membrane</keyword>
<keyword evidence="4" id="KW-1185">Reference proteome</keyword>
<gene>
    <name evidence="3" type="ORF">BEMITA_LOCUS11432</name>
</gene>
<evidence type="ECO:0000256" key="1">
    <source>
        <dbReference type="SAM" id="Phobius"/>
    </source>
</evidence>
<dbReference type="AlphaFoldDB" id="A0A9P0F8Y8"/>
<evidence type="ECO:0000256" key="2">
    <source>
        <dbReference type="SAM" id="SignalP"/>
    </source>
</evidence>
<protein>
    <submittedName>
        <fullName evidence="3">Uncharacterized protein</fullName>
    </submittedName>
</protein>